<comment type="catalytic activity">
    <reaction evidence="9 10 11">
        <text>Hydrolysis of proteins in presence of ATP.</text>
        <dbReference type="EC" id="3.4.21.53"/>
    </reaction>
</comment>
<comment type="function">
    <text evidence="9">ATP-dependent serine protease that mediates the selective degradation of mutant and abnormal proteins as well as certain short-lived regulatory proteins. Required for cellular homeostasis and for survival from DNA damage and developmental changes induced by stress. Degrades polypeptides processively to yield small peptide fragments that are 5 to 10 amino acids long. Binds to DNA in a double-stranded, site-specific manner.</text>
</comment>
<dbReference type="SUPFAM" id="SSF54211">
    <property type="entry name" value="Ribosomal protein S5 domain 2-like"/>
    <property type="match status" value="1"/>
</dbReference>
<evidence type="ECO:0000256" key="5">
    <source>
        <dbReference type="ARBA" id="ARBA00022801"/>
    </source>
</evidence>
<keyword evidence="6 9" id="KW-0720">Serine protease</keyword>
<evidence type="ECO:0000256" key="6">
    <source>
        <dbReference type="ARBA" id="ARBA00022825"/>
    </source>
</evidence>
<evidence type="ECO:0000256" key="11">
    <source>
        <dbReference type="PROSITE-ProRule" id="PRU01122"/>
    </source>
</evidence>
<sequence>MSDTRLPVLFLTDPILLPGMVVPIELDDAARAAVDAAQATDSGKLLVAPRLEDRYPSYGVVASIVQVGRLGGGQAAAVVKGEGRAHIGSGTTGPGAALWVEVETVTEPTVNDEIKELAAEYKKLVLAMLQRREAWQIIDSVNKLTDPSALADTAGYASYLTDVQKRELLETPDVAERLRTLITWTTDHLAEVEVNDKIAGDVRDGMEKTQKEFLLRQQLAAIRKELGEGEPDGSDDYRARIEAAMLPDNVREAALREVGKLERSSDQSPESGYLRTWLDTVLDLPWDTSTTDSTDIASAREILDADHHGLEDVKDRIVEYLAVRARRAERGLQVVGGRGSGAVMLLAGPPGVGKTSLGESIARALGRKFVRVALGGVRDEAEIRGHRRTYVGALPGRIVRAIGEAGSMNPVVLLDEIDKVGSDNRGDPSAALLEVLDPAQNHTFRDHYLDLDLDLSDVVFLATANVVEQIPSALLDRMELVTIDGYTEDDKVAIARDYLLPRQRDRAALTADEVTVTDEALHKIAADYTREPGVRQFERFLAKALRKATTKLAADDTALVIDEPDLVGYLGRPRFTPESEERTAVPGVATGLAVTGMGGDVLFIEASSTEGDAGLTLTGQLGDVMKESAQIALSYVRSHAAELGVDPSALDRKIHIHVPAGATPKDGPSAGVTMVTALVSMATGRRVRAEVGMTGEVTLNGRVLPIGGLKQKLLAAQRNGLTTVFVPARNEPDLDDVPAEVLDAVDVRPMTDVADIILAALEDVEQGATIAA</sequence>
<evidence type="ECO:0000256" key="1">
    <source>
        <dbReference type="ARBA" id="ARBA00004496"/>
    </source>
</evidence>
<dbReference type="InterPro" id="IPR014721">
    <property type="entry name" value="Ribsml_uS5_D2-typ_fold_subgr"/>
</dbReference>
<dbReference type="Gene3D" id="1.20.5.5270">
    <property type="match status" value="1"/>
</dbReference>
<dbReference type="Pfam" id="PF22667">
    <property type="entry name" value="Lon_lid"/>
    <property type="match status" value="1"/>
</dbReference>
<dbReference type="SMART" id="SM00382">
    <property type="entry name" value="AAA"/>
    <property type="match status" value="1"/>
</dbReference>
<evidence type="ECO:0000256" key="4">
    <source>
        <dbReference type="ARBA" id="ARBA00022741"/>
    </source>
</evidence>
<evidence type="ECO:0000256" key="9">
    <source>
        <dbReference type="HAMAP-Rule" id="MF_01973"/>
    </source>
</evidence>
<dbReference type="InterPro" id="IPR008269">
    <property type="entry name" value="Lon_proteolytic"/>
</dbReference>
<dbReference type="GO" id="GO:0008233">
    <property type="term" value="F:peptidase activity"/>
    <property type="evidence" value="ECO:0007669"/>
    <property type="project" value="UniProtKB-KW"/>
</dbReference>
<feature type="active site" evidence="9 11">
    <location>
        <position position="712"/>
    </location>
</feature>
<dbReference type="PANTHER" id="PTHR10046">
    <property type="entry name" value="ATP DEPENDENT LON PROTEASE FAMILY MEMBER"/>
    <property type="match status" value="1"/>
</dbReference>
<proteinExistence type="evidence at transcript level"/>
<evidence type="ECO:0000313" key="15">
    <source>
        <dbReference type="EMBL" id="MCP2176032.1"/>
    </source>
</evidence>
<keyword evidence="8 9" id="KW-0346">Stress response</keyword>
<dbReference type="HAMAP" id="MF_01973">
    <property type="entry name" value="lon_bact"/>
    <property type="match status" value="1"/>
</dbReference>
<dbReference type="EC" id="3.4.21.53" evidence="9 10"/>
<dbReference type="PROSITE" id="PS51787">
    <property type="entry name" value="LON_N"/>
    <property type="match status" value="1"/>
</dbReference>
<feature type="domain" description="Lon proteolytic" evidence="13">
    <location>
        <begin position="583"/>
        <end position="763"/>
    </location>
</feature>
<evidence type="ECO:0000256" key="2">
    <source>
        <dbReference type="ARBA" id="ARBA00022490"/>
    </source>
</evidence>
<dbReference type="InterPro" id="IPR054594">
    <property type="entry name" value="Lon_lid"/>
</dbReference>
<dbReference type="NCBIfam" id="TIGR00763">
    <property type="entry name" value="lon"/>
    <property type="match status" value="1"/>
</dbReference>
<comment type="subcellular location">
    <subcellularLocation>
        <location evidence="1 9 10">Cytoplasm</location>
    </subcellularLocation>
</comment>
<evidence type="ECO:0000313" key="16">
    <source>
        <dbReference type="Proteomes" id="UP001206895"/>
    </source>
</evidence>
<keyword evidence="3 9" id="KW-0645">Protease</keyword>
<evidence type="ECO:0000259" key="14">
    <source>
        <dbReference type="PROSITE" id="PS51787"/>
    </source>
</evidence>
<dbReference type="InterPro" id="IPR027065">
    <property type="entry name" value="Lon_Prtase"/>
</dbReference>
<evidence type="ECO:0000256" key="12">
    <source>
        <dbReference type="RuleBase" id="RU000591"/>
    </source>
</evidence>
<dbReference type="Proteomes" id="UP001206895">
    <property type="component" value="Unassembled WGS sequence"/>
</dbReference>
<dbReference type="SUPFAM" id="SSF52540">
    <property type="entry name" value="P-loop containing nucleoside triphosphate hydrolases"/>
    <property type="match status" value="1"/>
</dbReference>
<accession>A0ABT1HCP6</accession>
<comment type="induction">
    <text evidence="9">By heat shock.</text>
</comment>
<dbReference type="Gene3D" id="2.30.130.40">
    <property type="entry name" value="LON domain-like"/>
    <property type="match status" value="1"/>
</dbReference>
<dbReference type="RefSeq" id="WP_253661058.1">
    <property type="nucleotide sequence ID" value="NZ_BAAAJQ010000001.1"/>
</dbReference>
<dbReference type="InterPro" id="IPR015947">
    <property type="entry name" value="PUA-like_sf"/>
</dbReference>
<dbReference type="InterPro" id="IPR046336">
    <property type="entry name" value="Lon_prtase_N_sf"/>
</dbReference>
<organism evidence="15 16">
    <name type="scientific">Williamsia maris</name>
    <dbReference type="NCBI Taxonomy" id="72806"/>
    <lineage>
        <taxon>Bacteria</taxon>
        <taxon>Bacillati</taxon>
        <taxon>Actinomycetota</taxon>
        <taxon>Actinomycetes</taxon>
        <taxon>Mycobacteriales</taxon>
        <taxon>Nocardiaceae</taxon>
        <taxon>Williamsia</taxon>
    </lineage>
</organism>
<keyword evidence="5 9" id="KW-0378">Hydrolase</keyword>
<comment type="similarity">
    <text evidence="9 10 11 12">Belongs to the peptidase S16 family.</text>
</comment>
<dbReference type="InterPro" id="IPR008268">
    <property type="entry name" value="Peptidase_S16_AS"/>
</dbReference>
<feature type="domain" description="Lon N-terminal" evidence="14">
    <location>
        <begin position="6"/>
        <end position="189"/>
    </location>
</feature>
<dbReference type="CDD" id="cd19500">
    <property type="entry name" value="RecA-like_Lon"/>
    <property type="match status" value="1"/>
</dbReference>
<comment type="caution">
    <text evidence="15">The sequence shown here is derived from an EMBL/GenBank/DDBJ whole genome shotgun (WGS) entry which is preliminary data.</text>
</comment>
<dbReference type="InterPro" id="IPR004815">
    <property type="entry name" value="Lon_bac/euk-typ"/>
</dbReference>
<dbReference type="Pfam" id="PF02190">
    <property type="entry name" value="LON_substr_bdg"/>
    <property type="match status" value="1"/>
</dbReference>
<dbReference type="PROSITE" id="PS51786">
    <property type="entry name" value="LON_PROTEOLYTIC"/>
    <property type="match status" value="1"/>
</dbReference>
<protein>
    <recommendedName>
        <fullName evidence="9 10">Lon protease</fullName>
        <ecNumber evidence="9 10">3.4.21.53</ecNumber>
    </recommendedName>
    <alternativeName>
        <fullName evidence="9">ATP-dependent protease La</fullName>
    </alternativeName>
</protein>
<evidence type="ECO:0000256" key="7">
    <source>
        <dbReference type="ARBA" id="ARBA00022840"/>
    </source>
</evidence>
<dbReference type="InterPro" id="IPR027543">
    <property type="entry name" value="Lon_bac"/>
</dbReference>
<evidence type="ECO:0000256" key="8">
    <source>
        <dbReference type="ARBA" id="ARBA00023016"/>
    </source>
</evidence>
<dbReference type="InterPro" id="IPR020568">
    <property type="entry name" value="Ribosomal_Su5_D2-typ_SF"/>
</dbReference>
<dbReference type="InterPro" id="IPR003111">
    <property type="entry name" value="Lon_prtase_N"/>
</dbReference>
<keyword evidence="7 9" id="KW-0067">ATP-binding</keyword>
<dbReference type="GO" id="GO:0006508">
    <property type="term" value="P:proteolysis"/>
    <property type="evidence" value="ECO:0007669"/>
    <property type="project" value="UniProtKB-KW"/>
</dbReference>
<evidence type="ECO:0000256" key="3">
    <source>
        <dbReference type="ARBA" id="ARBA00022670"/>
    </source>
</evidence>
<dbReference type="Pfam" id="PF05362">
    <property type="entry name" value="Lon_C"/>
    <property type="match status" value="1"/>
</dbReference>
<dbReference type="EMBL" id="JAMTCJ010000002">
    <property type="protein sequence ID" value="MCP2176032.1"/>
    <property type="molecule type" value="Genomic_DNA"/>
</dbReference>
<comment type="subunit">
    <text evidence="9 10">Homohexamer. Organized in a ring with a central cavity.</text>
</comment>
<dbReference type="InterPro" id="IPR027417">
    <property type="entry name" value="P-loop_NTPase"/>
</dbReference>
<reference evidence="15 16" key="1">
    <citation type="submission" date="2022-06" db="EMBL/GenBank/DDBJ databases">
        <title>Genomic Encyclopedia of Archaeal and Bacterial Type Strains, Phase II (KMG-II): from individual species to whole genera.</title>
        <authorList>
            <person name="Goeker M."/>
        </authorList>
    </citation>
    <scope>NUCLEOTIDE SEQUENCE [LARGE SCALE GENOMIC DNA]</scope>
    <source>
        <strain evidence="15 16">DSM 44693</strain>
    </source>
</reference>
<evidence type="ECO:0000256" key="10">
    <source>
        <dbReference type="PIRNR" id="PIRNR001174"/>
    </source>
</evidence>
<dbReference type="InterPro" id="IPR003959">
    <property type="entry name" value="ATPase_AAA_core"/>
</dbReference>
<dbReference type="Gene3D" id="3.30.230.10">
    <property type="match status" value="1"/>
</dbReference>
<keyword evidence="4 9" id="KW-0547">Nucleotide-binding</keyword>
<dbReference type="PIRSF" id="PIRSF001174">
    <property type="entry name" value="Lon_proteas"/>
    <property type="match status" value="1"/>
</dbReference>
<evidence type="ECO:0000259" key="13">
    <source>
        <dbReference type="PROSITE" id="PS51786"/>
    </source>
</evidence>
<dbReference type="InterPro" id="IPR003593">
    <property type="entry name" value="AAA+_ATPase"/>
</dbReference>
<dbReference type="Pfam" id="PF00004">
    <property type="entry name" value="AAA"/>
    <property type="match status" value="1"/>
</dbReference>
<dbReference type="Gene3D" id="3.40.50.300">
    <property type="entry name" value="P-loop containing nucleotide triphosphate hydrolases"/>
    <property type="match status" value="1"/>
</dbReference>
<feature type="active site" evidence="9 11">
    <location>
        <position position="669"/>
    </location>
</feature>
<dbReference type="Gene3D" id="1.20.58.1480">
    <property type="match status" value="1"/>
</dbReference>
<gene>
    <name evidence="9" type="primary">lon</name>
    <name evidence="15" type="ORF">LX13_001851</name>
</gene>
<keyword evidence="2 9" id="KW-0963">Cytoplasm</keyword>
<dbReference type="SUPFAM" id="SSF88697">
    <property type="entry name" value="PUA domain-like"/>
    <property type="match status" value="1"/>
</dbReference>
<dbReference type="PROSITE" id="PS01046">
    <property type="entry name" value="LON_SER"/>
    <property type="match status" value="1"/>
</dbReference>
<name>A0ABT1HCP6_9NOCA</name>
<keyword evidence="16" id="KW-1185">Reference proteome</keyword>
<feature type="binding site" evidence="9">
    <location>
        <begin position="348"/>
        <end position="355"/>
    </location>
    <ligand>
        <name>ATP</name>
        <dbReference type="ChEBI" id="CHEBI:30616"/>
    </ligand>
</feature>
<dbReference type="Gene3D" id="1.10.8.60">
    <property type="match status" value="1"/>
</dbReference>
<dbReference type="PRINTS" id="PR00830">
    <property type="entry name" value="ENDOLAPTASE"/>
</dbReference>
<dbReference type="SMART" id="SM00464">
    <property type="entry name" value="LON"/>
    <property type="match status" value="1"/>
</dbReference>